<organism evidence="1 2">
    <name type="scientific">Caerostris extrusa</name>
    <name type="common">Bark spider</name>
    <name type="synonym">Caerostris bankana</name>
    <dbReference type="NCBI Taxonomy" id="172846"/>
    <lineage>
        <taxon>Eukaryota</taxon>
        <taxon>Metazoa</taxon>
        <taxon>Ecdysozoa</taxon>
        <taxon>Arthropoda</taxon>
        <taxon>Chelicerata</taxon>
        <taxon>Arachnida</taxon>
        <taxon>Araneae</taxon>
        <taxon>Araneomorphae</taxon>
        <taxon>Entelegynae</taxon>
        <taxon>Araneoidea</taxon>
        <taxon>Araneidae</taxon>
        <taxon>Caerostris</taxon>
    </lineage>
</organism>
<evidence type="ECO:0000313" key="1">
    <source>
        <dbReference type="EMBL" id="GIY02188.1"/>
    </source>
</evidence>
<dbReference type="EMBL" id="BPLR01005420">
    <property type="protein sequence ID" value="GIY02188.1"/>
    <property type="molecule type" value="Genomic_DNA"/>
</dbReference>
<evidence type="ECO:0000313" key="2">
    <source>
        <dbReference type="Proteomes" id="UP001054945"/>
    </source>
</evidence>
<keyword evidence="2" id="KW-1185">Reference proteome</keyword>
<sequence length="98" mass="10943">MIQKYITQGTPPTPPSYLPWVTWHSSVLIMSVYCTLPSVLFPTPAVSLSSALIHSYVGGDNEFFFFLKTPHGSEWCSPNGQYMDDCLMSYGQEGLLQC</sequence>
<name>A0AAV4PXP8_CAEEX</name>
<gene>
    <name evidence="1" type="ORF">CEXT_254651</name>
</gene>
<comment type="caution">
    <text evidence="1">The sequence shown here is derived from an EMBL/GenBank/DDBJ whole genome shotgun (WGS) entry which is preliminary data.</text>
</comment>
<reference evidence="1 2" key="1">
    <citation type="submission" date="2021-06" db="EMBL/GenBank/DDBJ databases">
        <title>Caerostris extrusa draft genome.</title>
        <authorList>
            <person name="Kono N."/>
            <person name="Arakawa K."/>
        </authorList>
    </citation>
    <scope>NUCLEOTIDE SEQUENCE [LARGE SCALE GENOMIC DNA]</scope>
</reference>
<proteinExistence type="predicted"/>
<dbReference type="Proteomes" id="UP001054945">
    <property type="component" value="Unassembled WGS sequence"/>
</dbReference>
<dbReference type="AlphaFoldDB" id="A0AAV4PXP8"/>
<protein>
    <submittedName>
        <fullName evidence="1">Uncharacterized protein</fullName>
    </submittedName>
</protein>
<accession>A0AAV4PXP8</accession>